<evidence type="ECO:0000256" key="7">
    <source>
        <dbReference type="SAM" id="MobiDB-lite"/>
    </source>
</evidence>
<reference evidence="10" key="1">
    <citation type="submission" date="2019-11" db="EMBL/GenBank/DDBJ databases">
        <authorList>
            <person name="Li J."/>
        </authorList>
    </citation>
    <scope>NUCLEOTIDE SEQUENCE</scope>
    <source>
        <strain evidence="10">B6B</strain>
    </source>
</reference>
<dbReference type="Pfam" id="PF07690">
    <property type="entry name" value="MFS_1"/>
    <property type="match status" value="1"/>
</dbReference>
<feature type="transmembrane region" description="Helical" evidence="8">
    <location>
        <begin position="154"/>
        <end position="174"/>
    </location>
</feature>
<feature type="transmembrane region" description="Helical" evidence="8">
    <location>
        <begin position="62"/>
        <end position="81"/>
    </location>
</feature>
<evidence type="ECO:0000313" key="10">
    <source>
        <dbReference type="EMBL" id="MRH44062.1"/>
    </source>
</evidence>
<evidence type="ECO:0000256" key="1">
    <source>
        <dbReference type="ARBA" id="ARBA00004651"/>
    </source>
</evidence>
<dbReference type="OrthoDB" id="8952229at2"/>
<keyword evidence="4 8" id="KW-0812">Transmembrane</keyword>
<evidence type="ECO:0000259" key="9">
    <source>
        <dbReference type="PROSITE" id="PS50850"/>
    </source>
</evidence>
<dbReference type="PANTHER" id="PTHR23517:SF2">
    <property type="entry name" value="MULTIDRUG RESISTANCE PROTEIN MDTH"/>
    <property type="match status" value="1"/>
</dbReference>
<dbReference type="InterPro" id="IPR020846">
    <property type="entry name" value="MFS_dom"/>
</dbReference>
<dbReference type="AlphaFoldDB" id="A0A6A8DS69"/>
<feature type="transmembrane region" description="Helical" evidence="8">
    <location>
        <begin position="126"/>
        <end position="148"/>
    </location>
</feature>
<dbReference type="PANTHER" id="PTHR23517">
    <property type="entry name" value="RESISTANCE PROTEIN MDTM, PUTATIVE-RELATED-RELATED"/>
    <property type="match status" value="1"/>
</dbReference>
<protein>
    <submittedName>
        <fullName evidence="10">MFS transporter</fullName>
    </submittedName>
</protein>
<keyword evidence="3" id="KW-1003">Cell membrane</keyword>
<keyword evidence="11" id="KW-1185">Reference proteome</keyword>
<sequence>MLILLVGVLLSHLGTYMVIPILPIMLNETIGLTFSTVGMVLAAYAIAFQFGSLSGGFLADRIGRRTVIALGALIGAVGFIGLGIFSIYIPILVTTVIAGFGNGLNAPSTKAAIAALASKGKETTAFSFRGIAANIGTAIAGLIVFFLVSGSPTTIFWIAGIIYIGIALKSWFLLPKNCGDAPCPAIPPGAYKEVFRNKPFVVFGLISILIWALYAQLAIALPLRATVVLSEPSNVALIWTIKSVTVILFQTWVTTKIISRLHPLVALSAGLILIGAGLGTLLWANSFLFLIISGTIFVCGEMLILPTIDSTISQLSKAGLIGLFFGLANVLSGLGEAIGNFVGGRLLEIGKEVEYLPWLVYGISGVVISLIILALIKWKPLQESLSQAAQQQDRPEKAPHVNPGPSNHLSHPFNSWEQETLFRKRRRST</sequence>
<feature type="compositionally biased region" description="Polar residues" evidence="7">
    <location>
        <begin position="404"/>
        <end position="418"/>
    </location>
</feature>
<organism evidence="10 11">
    <name type="scientific">Aquibacillus halophilus</name>
    <dbReference type="NCBI Taxonomy" id="930132"/>
    <lineage>
        <taxon>Bacteria</taxon>
        <taxon>Bacillati</taxon>
        <taxon>Bacillota</taxon>
        <taxon>Bacilli</taxon>
        <taxon>Bacillales</taxon>
        <taxon>Bacillaceae</taxon>
        <taxon>Aquibacillus</taxon>
    </lineage>
</organism>
<keyword evidence="6 8" id="KW-0472">Membrane</keyword>
<evidence type="ECO:0000256" key="5">
    <source>
        <dbReference type="ARBA" id="ARBA00022989"/>
    </source>
</evidence>
<feature type="domain" description="Major facilitator superfamily (MFS) profile" evidence="9">
    <location>
        <begin position="1"/>
        <end position="380"/>
    </location>
</feature>
<feature type="transmembrane region" description="Helical" evidence="8">
    <location>
        <begin position="87"/>
        <end position="105"/>
    </location>
</feature>
<feature type="transmembrane region" description="Helical" evidence="8">
    <location>
        <begin position="355"/>
        <end position="376"/>
    </location>
</feature>
<dbReference type="Proteomes" id="UP000799092">
    <property type="component" value="Unassembled WGS sequence"/>
</dbReference>
<proteinExistence type="predicted"/>
<evidence type="ECO:0000256" key="4">
    <source>
        <dbReference type="ARBA" id="ARBA00022692"/>
    </source>
</evidence>
<feature type="transmembrane region" description="Helical" evidence="8">
    <location>
        <begin position="264"/>
        <end position="283"/>
    </location>
</feature>
<comment type="caution">
    <text evidence="10">The sequence shown here is derived from an EMBL/GenBank/DDBJ whole genome shotgun (WGS) entry which is preliminary data.</text>
</comment>
<evidence type="ECO:0000313" key="11">
    <source>
        <dbReference type="Proteomes" id="UP000799092"/>
    </source>
</evidence>
<keyword evidence="2" id="KW-0813">Transport</keyword>
<accession>A0A6A8DS69</accession>
<keyword evidence="5 8" id="KW-1133">Transmembrane helix</keyword>
<evidence type="ECO:0000256" key="2">
    <source>
        <dbReference type="ARBA" id="ARBA00022448"/>
    </source>
</evidence>
<name>A0A6A8DS69_9BACI</name>
<dbReference type="Gene3D" id="1.20.1250.20">
    <property type="entry name" value="MFS general substrate transporter like domains"/>
    <property type="match status" value="1"/>
</dbReference>
<feature type="transmembrane region" description="Helical" evidence="8">
    <location>
        <begin position="200"/>
        <end position="223"/>
    </location>
</feature>
<evidence type="ECO:0000256" key="3">
    <source>
        <dbReference type="ARBA" id="ARBA00022475"/>
    </source>
</evidence>
<evidence type="ECO:0000256" key="6">
    <source>
        <dbReference type="ARBA" id="ARBA00023136"/>
    </source>
</evidence>
<dbReference type="InterPro" id="IPR005829">
    <property type="entry name" value="Sugar_transporter_CS"/>
</dbReference>
<dbReference type="EMBL" id="WJNG01000013">
    <property type="protein sequence ID" value="MRH44062.1"/>
    <property type="molecule type" value="Genomic_DNA"/>
</dbReference>
<dbReference type="InterPro" id="IPR050171">
    <property type="entry name" value="MFS_Transporters"/>
</dbReference>
<feature type="transmembrane region" description="Helical" evidence="8">
    <location>
        <begin position="30"/>
        <end position="50"/>
    </location>
</feature>
<feature type="transmembrane region" description="Helical" evidence="8">
    <location>
        <begin position="235"/>
        <end position="252"/>
    </location>
</feature>
<dbReference type="PROSITE" id="PS00216">
    <property type="entry name" value="SUGAR_TRANSPORT_1"/>
    <property type="match status" value="1"/>
</dbReference>
<dbReference type="InterPro" id="IPR036259">
    <property type="entry name" value="MFS_trans_sf"/>
</dbReference>
<dbReference type="GO" id="GO:0022857">
    <property type="term" value="F:transmembrane transporter activity"/>
    <property type="evidence" value="ECO:0007669"/>
    <property type="project" value="InterPro"/>
</dbReference>
<evidence type="ECO:0000256" key="8">
    <source>
        <dbReference type="SAM" id="Phobius"/>
    </source>
</evidence>
<dbReference type="GO" id="GO:0005886">
    <property type="term" value="C:plasma membrane"/>
    <property type="evidence" value="ECO:0007669"/>
    <property type="project" value="UniProtKB-SubCell"/>
</dbReference>
<gene>
    <name evidence="10" type="ORF">GH741_15570</name>
</gene>
<feature type="transmembrane region" description="Helical" evidence="8">
    <location>
        <begin position="320"/>
        <end position="343"/>
    </location>
</feature>
<feature type="transmembrane region" description="Helical" evidence="8">
    <location>
        <begin position="289"/>
        <end position="308"/>
    </location>
</feature>
<dbReference type="InterPro" id="IPR011701">
    <property type="entry name" value="MFS"/>
</dbReference>
<dbReference type="PROSITE" id="PS50850">
    <property type="entry name" value="MFS"/>
    <property type="match status" value="1"/>
</dbReference>
<dbReference type="SUPFAM" id="SSF103473">
    <property type="entry name" value="MFS general substrate transporter"/>
    <property type="match status" value="1"/>
</dbReference>
<comment type="subcellular location">
    <subcellularLocation>
        <location evidence="1">Cell membrane</location>
        <topology evidence="1">Multi-pass membrane protein</topology>
    </subcellularLocation>
</comment>
<feature type="region of interest" description="Disordered" evidence="7">
    <location>
        <begin position="388"/>
        <end position="429"/>
    </location>
</feature>